<proteinExistence type="predicted"/>
<dbReference type="Gene3D" id="3.80.10.10">
    <property type="entry name" value="Ribonuclease Inhibitor"/>
    <property type="match status" value="1"/>
</dbReference>
<sequence length="289" mass="32883">MTSWIKWLHAEEDHGPLLPHITRFRLHNCPSLEEVPYLSFISSLSELDISACGDFVKALPQHLQLLACLKKLSMSYCDHPVLFSGHQLKSLEYLYLRKCGGLRLIDGLHCFPSLRKVNVYGCPNILAEFSDNSSRQDEQGVLHLTNLETDVSLINRNSFLSSVRDLCISYLEAFSFTPEQEEWFQQLISVEKIEFFHCRFLHGRLPSTLGRLVSLKRLHFTMTLPVSLNGLVPLNLQELIMDGFNMENNFKPGGSDWPNISHVPYIRLNGKTVQNLSINAASSSSNHQI</sequence>
<keyword evidence="2" id="KW-1185">Reference proteome</keyword>
<dbReference type="EMBL" id="LT934117">
    <property type="protein sequence ID" value="VAH96460.1"/>
    <property type="molecule type" value="Genomic_DNA"/>
</dbReference>
<dbReference type="SUPFAM" id="SSF52047">
    <property type="entry name" value="RNI-like"/>
    <property type="match status" value="1"/>
</dbReference>
<accession>A0A9R0W2N3</accession>
<dbReference type="PANTHER" id="PTHR36766:SF70">
    <property type="entry name" value="DISEASE RESISTANCE PROTEIN RGA4"/>
    <property type="match status" value="1"/>
</dbReference>
<dbReference type="AlphaFoldDB" id="A0A9R0W2N3"/>
<dbReference type="Proteomes" id="UP000324705">
    <property type="component" value="Chromosome 4A"/>
</dbReference>
<gene>
    <name evidence="1" type="ORF">TRITD_4Av1G208850</name>
</gene>
<dbReference type="PANTHER" id="PTHR36766">
    <property type="entry name" value="PLANT BROAD-SPECTRUM MILDEW RESISTANCE PROTEIN RPW8"/>
    <property type="match status" value="1"/>
</dbReference>
<dbReference type="InterPro" id="IPR032675">
    <property type="entry name" value="LRR_dom_sf"/>
</dbReference>
<evidence type="ECO:0000313" key="1">
    <source>
        <dbReference type="EMBL" id="VAH96460.1"/>
    </source>
</evidence>
<reference evidence="1 2" key="1">
    <citation type="submission" date="2017-09" db="EMBL/GenBank/DDBJ databases">
        <authorList>
            <consortium name="International Durum Wheat Genome Sequencing Consortium (IDWGSC)"/>
            <person name="Milanesi L."/>
        </authorList>
    </citation>
    <scope>NUCLEOTIDE SEQUENCE [LARGE SCALE GENOMIC DNA]</scope>
    <source>
        <strain evidence="2">cv. Svevo</strain>
    </source>
</reference>
<organism evidence="1 2">
    <name type="scientific">Triticum turgidum subsp. durum</name>
    <name type="common">Durum wheat</name>
    <name type="synonym">Triticum durum</name>
    <dbReference type="NCBI Taxonomy" id="4567"/>
    <lineage>
        <taxon>Eukaryota</taxon>
        <taxon>Viridiplantae</taxon>
        <taxon>Streptophyta</taxon>
        <taxon>Embryophyta</taxon>
        <taxon>Tracheophyta</taxon>
        <taxon>Spermatophyta</taxon>
        <taxon>Magnoliopsida</taxon>
        <taxon>Liliopsida</taxon>
        <taxon>Poales</taxon>
        <taxon>Poaceae</taxon>
        <taxon>BOP clade</taxon>
        <taxon>Pooideae</taxon>
        <taxon>Triticodae</taxon>
        <taxon>Triticeae</taxon>
        <taxon>Triticinae</taxon>
        <taxon>Triticum</taxon>
    </lineage>
</organism>
<dbReference type="Gramene" id="TRITD4Av1G208850.1">
    <property type="protein sequence ID" value="TRITD4Av1G208850.1"/>
    <property type="gene ID" value="TRITD4Av1G208850"/>
</dbReference>
<name>A0A9R0W2N3_TRITD</name>
<evidence type="ECO:0000313" key="2">
    <source>
        <dbReference type="Proteomes" id="UP000324705"/>
    </source>
</evidence>
<protein>
    <submittedName>
        <fullName evidence="1">Uncharacterized protein</fullName>
    </submittedName>
</protein>